<dbReference type="PROSITE" id="PS50110">
    <property type="entry name" value="RESPONSE_REGULATORY"/>
    <property type="match status" value="1"/>
</dbReference>
<comment type="caution">
    <text evidence="4">The sequence shown here is derived from an EMBL/GenBank/DDBJ whole genome shotgun (WGS) entry which is preliminary data.</text>
</comment>
<dbReference type="SUPFAM" id="SSF52172">
    <property type="entry name" value="CheY-like"/>
    <property type="match status" value="1"/>
</dbReference>
<dbReference type="PANTHER" id="PTHR44591:SF23">
    <property type="entry name" value="CHEY SUBFAMILY"/>
    <property type="match status" value="1"/>
</dbReference>
<feature type="domain" description="Response regulatory" evidence="3">
    <location>
        <begin position="5"/>
        <end position="120"/>
    </location>
</feature>
<keyword evidence="1 2" id="KW-0597">Phosphoprotein</keyword>
<evidence type="ECO:0000313" key="4">
    <source>
        <dbReference type="EMBL" id="MCL1143683.1"/>
    </source>
</evidence>
<dbReference type="Gene3D" id="3.40.50.2300">
    <property type="match status" value="1"/>
</dbReference>
<accession>A0A9X1ZTA6</accession>
<feature type="modified residue" description="4-aspartylphosphate" evidence="2">
    <location>
        <position position="53"/>
    </location>
</feature>
<dbReference type="InterPro" id="IPR050595">
    <property type="entry name" value="Bact_response_regulator"/>
</dbReference>
<evidence type="ECO:0000259" key="3">
    <source>
        <dbReference type="PROSITE" id="PS50110"/>
    </source>
</evidence>
<protein>
    <submittedName>
        <fullName evidence="4">Response regulator</fullName>
    </submittedName>
</protein>
<evidence type="ECO:0000256" key="2">
    <source>
        <dbReference type="PROSITE-ProRule" id="PRU00169"/>
    </source>
</evidence>
<organism evidence="4 5">
    <name type="scientific">Shewanella gaetbuli</name>
    <dbReference type="NCBI Taxonomy" id="220752"/>
    <lineage>
        <taxon>Bacteria</taxon>
        <taxon>Pseudomonadati</taxon>
        <taxon>Pseudomonadota</taxon>
        <taxon>Gammaproteobacteria</taxon>
        <taxon>Alteromonadales</taxon>
        <taxon>Shewanellaceae</taxon>
        <taxon>Shewanella</taxon>
    </lineage>
</organism>
<evidence type="ECO:0000313" key="5">
    <source>
        <dbReference type="Proteomes" id="UP001139333"/>
    </source>
</evidence>
<dbReference type="InterPro" id="IPR001789">
    <property type="entry name" value="Sig_transdc_resp-reg_receiver"/>
</dbReference>
<name>A0A9X1ZTA6_9GAMM</name>
<dbReference type="Pfam" id="PF00072">
    <property type="entry name" value="Response_reg"/>
    <property type="match status" value="1"/>
</dbReference>
<dbReference type="InterPro" id="IPR011006">
    <property type="entry name" value="CheY-like_superfamily"/>
</dbReference>
<keyword evidence="5" id="KW-1185">Reference proteome</keyword>
<dbReference type="SMART" id="SM00448">
    <property type="entry name" value="REC"/>
    <property type="match status" value="1"/>
</dbReference>
<sequence length="121" mass="13109">MNSKQILVIDDDPVSTGILLAILGDEHRVVSANSGSAAIELLINMHPDLILLDINMPNINGYQVIKHLKGNPETADIPIVVISSLTEESDQEFGKRVGADSYLTKPISPSDIQCTIEKFLA</sequence>
<evidence type="ECO:0000256" key="1">
    <source>
        <dbReference type="ARBA" id="ARBA00022553"/>
    </source>
</evidence>
<dbReference type="EMBL" id="JAKIKP010000011">
    <property type="protein sequence ID" value="MCL1143683.1"/>
    <property type="molecule type" value="Genomic_DNA"/>
</dbReference>
<reference evidence="4" key="1">
    <citation type="submission" date="2022-01" db="EMBL/GenBank/DDBJ databases">
        <title>Whole genome-based taxonomy of the Shewanellaceae.</title>
        <authorList>
            <person name="Martin-Rodriguez A.J."/>
        </authorList>
    </citation>
    <scope>NUCLEOTIDE SEQUENCE</scope>
    <source>
        <strain evidence="4">DSM 16422</strain>
    </source>
</reference>
<dbReference type="RefSeq" id="WP_248996357.1">
    <property type="nucleotide sequence ID" value="NZ_JAKIKP010000011.1"/>
</dbReference>
<dbReference type="PANTHER" id="PTHR44591">
    <property type="entry name" value="STRESS RESPONSE REGULATOR PROTEIN 1"/>
    <property type="match status" value="1"/>
</dbReference>
<gene>
    <name evidence="4" type="ORF">L2672_13455</name>
</gene>
<proteinExistence type="predicted"/>
<dbReference type="AlphaFoldDB" id="A0A9X1ZTA6"/>
<dbReference type="GO" id="GO:0000160">
    <property type="term" value="P:phosphorelay signal transduction system"/>
    <property type="evidence" value="ECO:0007669"/>
    <property type="project" value="InterPro"/>
</dbReference>
<dbReference type="Proteomes" id="UP001139333">
    <property type="component" value="Unassembled WGS sequence"/>
</dbReference>